<evidence type="ECO:0000313" key="2">
    <source>
        <dbReference type="EMBL" id="KAF8913813.1"/>
    </source>
</evidence>
<protein>
    <recommendedName>
        <fullName evidence="1">F-box domain-containing protein</fullName>
    </recommendedName>
</protein>
<accession>A0A9P5NYF8</accession>
<dbReference type="Proteomes" id="UP000724874">
    <property type="component" value="Unassembled WGS sequence"/>
</dbReference>
<dbReference type="OrthoDB" id="3063971at2759"/>
<evidence type="ECO:0000259" key="1">
    <source>
        <dbReference type="Pfam" id="PF12937"/>
    </source>
</evidence>
<dbReference type="SUPFAM" id="SSF81383">
    <property type="entry name" value="F-box domain"/>
    <property type="match status" value="1"/>
</dbReference>
<keyword evidence="3" id="KW-1185">Reference proteome</keyword>
<dbReference type="SUPFAM" id="SSF52047">
    <property type="entry name" value="RNI-like"/>
    <property type="match status" value="1"/>
</dbReference>
<dbReference type="Pfam" id="PF12937">
    <property type="entry name" value="F-box-like"/>
    <property type="match status" value="1"/>
</dbReference>
<sequence length="524" mass="60160">MLQLSEDIDVSAVYDTILEHEEAIIALDDEIEVLMSTIRKIQHQKQQRLLEIRKCKGRITLARRLPSELLASIFEECVLDGWTRTPLVVSHVCRTWRKAALTPSVWSHIYVNLNARDPLQRTALWLQRSQNTLLTIDLEVGVDLSHLNNVTKMLLKEVQRWKVLNVTSTLLEPVNQILQACNEPSPQLRAMDISIDQEFILANNVDDDRHELVGLRASFADAPRFRSLHISRNVLPGRHILPSSIVDLFLRLPCQHTSTSQSLSAIIRLLEELPQLKSFSMEVPNGHYQRFQLDVEHGQLADLPSLESLTLMGANNIFGFLPHIRVPSLSYLFLRSSLEYIQAEEIALWLVRFLKESSPSLKVLEFRDLALDQHVYGRLFPLLPLLEELHLHDSDILDTDLEGLRGPQGFCPLLKQLDLRWCGRLSGRALVAFVRSRLPADIDSAVLPTVSKSIEEITLINCSFVKEEDIIDLADMTVCRLIHRGQEDFCRAFGCCDNERYRRRLKQRGTFHPSMQHTRFRVIF</sequence>
<dbReference type="Gene3D" id="1.20.1280.50">
    <property type="match status" value="1"/>
</dbReference>
<dbReference type="EMBL" id="JADNYJ010000001">
    <property type="protein sequence ID" value="KAF8913813.1"/>
    <property type="molecule type" value="Genomic_DNA"/>
</dbReference>
<dbReference type="InterPro" id="IPR006553">
    <property type="entry name" value="Leu-rich_rpt_Cys-con_subtyp"/>
</dbReference>
<dbReference type="PANTHER" id="PTHR38926">
    <property type="entry name" value="F-BOX DOMAIN CONTAINING PROTEIN, EXPRESSED"/>
    <property type="match status" value="1"/>
</dbReference>
<dbReference type="InterPro" id="IPR001810">
    <property type="entry name" value="F-box_dom"/>
</dbReference>
<reference evidence="2" key="1">
    <citation type="submission" date="2020-11" db="EMBL/GenBank/DDBJ databases">
        <authorList>
            <consortium name="DOE Joint Genome Institute"/>
            <person name="Ahrendt S."/>
            <person name="Riley R."/>
            <person name="Andreopoulos W."/>
            <person name="LaButti K."/>
            <person name="Pangilinan J."/>
            <person name="Ruiz-duenas F.J."/>
            <person name="Barrasa J.M."/>
            <person name="Sanchez-Garcia M."/>
            <person name="Camarero S."/>
            <person name="Miyauchi S."/>
            <person name="Serrano A."/>
            <person name="Linde D."/>
            <person name="Babiker R."/>
            <person name="Drula E."/>
            <person name="Ayuso-Fernandez I."/>
            <person name="Pacheco R."/>
            <person name="Padilla G."/>
            <person name="Ferreira P."/>
            <person name="Barriuso J."/>
            <person name="Kellner H."/>
            <person name="Castanera R."/>
            <person name="Alfaro M."/>
            <person name="Ramirez L."/>
            <person name="Pisabarro A.G."/>
            <person name="Kuo A."/>
            <person name="Tritt A."/>
            <person name="Lipzen A."/>
            <person name="He G."/>
            <person name="Yan M."/>
            <person name="Ng V."/>
            <person name="Cullen D."/>
            <person name="Martin F."/>
            <person name="Rosso M.-N."/>
            <person name="Henrissat B."/>
            <person name="Hibbett D."/>
            <person name="Martinez A.T."/>
            <person name="Grigoriev I.V."/>
        </authorList>
    </citation>
    <scope>NUCLEOTIDE SEQUENCE</scope>
    <source>
        <strain evidence="2">AH 44721</strain>
    </source>
</reference>
<dbReference type="PANTHER" id="PTHR38926:SF5">
    <property type="entry name" value="F-BOX AND LEUCINE-RICH REPEAT PROTEIN 6"/>
    <property type="match status" value="1"/>
</dbReference>
<proteinExistence type="predicted"/>
<dbReference type="Gene3D" id="3.80.10.10">
    <property type="entry name" value="Ribonuclease Inhibitor"/>
    <property type="match status" value="1"/>
</dbReference>
<feature type="domain" description="F-box" evidence="1">
    <location>
        <begin position="64"/>
        <end position="111"/>
    </location>
</feature>
<name>A0A9P5NYF8_GYMJU</name>
<organism evidence="2 3">
    <name type="scientific">Gymnopilus junonius</name>
    <name type="common">Spectacular rustgill mushroom</name>
    <name type="synonym">Gymnopilus spectabilis subsp. junonius</name>
    <dbReference type="NCBI Taxonomy" id="109634"/>
    <lineage>
        <taxon>Eukaryota</taxon>
        <taxon>Fungi</taxon>
        <taxon>Dikarya</taxon>
        <taxon>Basidiomycota</taxon>
        <taxon>Agaricomycotina</taxon>
        <taxon>Agaricomycetes</taxon>
        <taxon>Agaricomycetidae</taxon>
        <taxon>Agaricales</taxon>
        <taxon>Agaricineae</taxon>
        <taxon>Hymenogastraceae</taxon>
        <taxon>Gymnopilus</taxon>
    </lineage>
</organism>
<gene>
    <name evidence="2" type="ORF">CPB84DRAFT_1669208</name>
</gene>
<comment type="caution">
    <text evidence="2">The sequence shown here is derived from an EMBL/GenBank/DDBJ whole genome shotgun (WGS) entry which is preliminary data.</text>
</comment>
<dbReference type="AlphaFoldDB" id="A0A9P5NYF8"/>
<dbReference type="InterPro" id="IPR032675">
    <property type="entry name" value="LRR_dom_sf"/>
</dbReference>
<dbReference type="InterPro" id="IPR036047">
    <property type="entry name" value="F-box-like_dom_sf"/>
</dbReference>
<evidence type="ECO:0000313" key="3">
    <source>
        <dbReference type="Proteomes" id="UP000724874"/>
    </source>
</evidence>
<dbReference type="SMART" id="SM00367">
    <property type="entry name" value="LRR_CC"/>
    <property type="match status" value="2"/>
</dbReference>